<keyword evidence="3" id="KW-1185">Reference proteome</keyword>
<accession>A0ABS1YK67</accession>
<organism evidence="2 3">
    <name type="scientific">Micromonospora tarensis</name>
    <dbReference type="NCBI Taxonomy" id="2806100"/>
    <lineage>
        <taxon>Bacteria</taxon>
        <taxon>Bacillati</taxon>
        <taxon>Actinomycetota</taxon>
        <taxon>Actinomycetes</taxon>
        <taxon>Micromonosporales</taxon>
        <taxon>Micromonosporaceae</taxon>
        <taxon>Micromonospora</taxon>
    </lineage>
</organism>
<comment type="caution">
    <text evidence="2">The sequence shown here is derived from an EMBL/GenBank/DDBJ whole genome shotgun (WGS) entry which is preliminary data.</text>
</comment>
<sequence>MDVKELLKGARLPEAQVSLCLRADLVAEYERVQSEHTKAQKTAGDSLAGSGGAVQALDDRLAALREEMAASTLTVTLRALPSHRYQQLLDEHPPRIVDDVVEPRDRLGFNADTFFLALARACTIAPVLDDEDWQALVGEDGKLTDGQVSKLCNAAYTLNRTGVDLPF</sequence>
<dbReference type="EMBL" id="JAEVHL010000123">
    <property type="protein sequence ID" value="MBM0277808.1"/>
    <property type="molecule type" value="Genomic_DNA"/>
</dbReference>
<proteinExistence type="predicted"/>
<evidence type="ECO:0000256" key="1">
    <source>
        <dbReference type="SAM" id="Coils"/>
    </source>
</evidence>
<evidence type="ECO:0000313" key="3">
    <source>
        <dbReference type="Proteomes" id="UP000622245"/>
    </source>
</evidence>
<protein>
    <recommendedName>
        <fullName evidence="4">DUF222 domain-containing protein</fullName>
    </recommendedName>
</protein>
<feature type="coiled-coil region" evidence="1">
    <location>
        <begin position="22"/>
        <end position="74"/>
    </location>
</feature>
<dbReference type="RefSeq" id="WP_203150215.1">
    <property type="nucleotide sequence ID" value="NZ_JAEVHL010000123.1"/>
</dbReference>
<evidence type="ECO:0000313" key="2">
    <source>
        <dbReference type="EMBL" id="MBM0277808.1"/>
    </source>
</evidence>
<dbReference type="Proteomes" id="UP000622245">
    <property type="component" value="Unassembled WGS sequence"/>
</dbReference>
<evidence type="ECO:0008006" key="4">
    <source>
        <dbReference type="Google" id="ProtNLM"/>
    </source>
</evidence>
<name>A0ABS1YK67_9ACTN</name>
<reference evidence="2 3" key="1">
    <citation type="submission" date="2021-01" db="EMBL/GenBank/DDBJ databases">
        <title>Draft genome sequence of Micromonospora sp. strain STR1s_6.</title>
        <authorList>
            <person name="Karlyshev A."/>
            <person name="Jawad R."/>
        </authorList>
    </citation>
    <scope>NUCLEOTIDE SEQUENCE [LARGE SCALE GENOMIC DNA]</scope>
    <source>
        <strain evidence="2 3">STR1S-6</strain>
    </source>
</reference>
<gene>
    <name evidence="2" type="ORF">JM949_21725</name>
</gene>
<keyword evidence="1" id="KW-0175">Coiled coil</keyword>